<sequence length="73" mass="7949">MSTSKNNAWEQVNLAASIADLKDDHYHSLLALSAMLELLIDKGLLSREEVAAKAAVLDQELTSTISASLRPIR</sequence>
<protein>
    <recommendedName>
        <fullName evidence="3">Nitrile hydratase subunit beta</fullName>
    </recommendedName>
</protein>
<accession>A0A934J514</accession>
<dbReference type="EMBL" id="JAELUP010000037">
    <property type="protein sequence ID" value="MBJ6361653.1"/>
    <property type="molecule type" value="Genomic_DNA"/>
</dbReference>
<name>A0A934J514_9BACL</name>
<dbReference type="Proteomes" id="UP000640274">
    <property type="component" value="Unassembled WGS sequence"/>
</dbReference>
<dbReference type="AlphaFoldDB" id="A0A934J514"/>
<keyword evidence="2" id="KW-1185">Reference proteome</keyword>
<dbReference type="RefSeq" id="WP_199019207.1">
    <property type="nucleotide sequence ID" value="NZ_JAELUP010000037.1"/>
</dbReference>
<proteinExistence type="predicted"/>
<organism evidence="1 2">
    <name type="scientific">Paenibacillus roseus</name>
    <dbReference type="NCBI Taxonomy" id="2798579"/>
    <lineage>
        <taxon>Bacteria</taxon>
        <taxon>Bacillati</taxon>
        <taxon>Bacillota</taxon>
        <taxon>Bacilli</taxon>
        <taxon>Bacillales</taxon>
        <taxon>Paenibacillaceae</taxon>
        <taxon>Paenibacillus</taxon>
    </lineage>
</organism>
<evidence type="ECO:0000313" key="2">
    <source>
        <dbReference type="Proteomes" id="UP000640274"/>
    </source>
</evidence>
<evidence type="ECO:0000313" key="1">
    <source>
        <dbReference type="EMBL" id="MBJ6361653.1"/>
    </source>
</evidence>
<comment type="caution">
    <text evidence="1">The sequence shown here is derived from an EMBL/GenBank/DDBJ whole genome shotgun (WGS) entry which is preliminary data.</text>
</comment>
<reference evidence="1" key="1">
    <citation type="submission" date="2020-12" db="EMBL/GenBank/DDBJ databases">
        <authorList>
            <person name="Huq M.A."/>
        </authorList>
    </citation>
    <scope>NUCLEOTIDE SEQUENCE</scope>
    <source>
        <strain evidence="1">MAHUQ-46</strain>
    </source>
</reference>
<gene>
    <name evidence="1" type="ORF">JFN88_10140</name>
</gene>
<evidence type="ECO:0008006" key="3">
    <source>
        <dbReference type="Google" id="ProtNLM"/>
    </source>
</evidence>